<evidence type="ECO:0000313" key="3">
    <source>
        <dbReference type="Proteomes" id="UP001239445"/>
    </source>
</evidence>
<keyword evidence="1" id="KW-0812">Transmembrane</keyword>
<evidence type="ECO:0000256" key="1">
    <source>
        <dbReference type="SAM" id="Phobius"/>
    </source>
</evidence>
<proteinExistence type="predicted"/>
<accession>A0AAJ0F968</accession>
<dbReference type="AlphaFoldDB" id="A0AAJ0F968"/>
<dbReference type="EMBL" id="MU839828">
    <property type="protein sequence ID" value="KAK1759881.1"/>
    <property type="molecule type" value="Genomic_DNA"/>
</dbReference>
<gene>
    <name evidence="2" type="ORF">QBC47DRAFT_373240</name>
</gene>
<reference evidence="2" key="1">
    <citation type="submission" date="2023-06" db="EMBL/GenBank/DDBJ databases">
        <title>Genome-scale phylogeny and comparative genomics of the fungal order Sordariales.</title>
        <authorList>
            <consortium name="Lawrence Berkeley National Laboratory"/>
            <person name="Hensen N."/>
            <person name="Bonometti L."/>
            <person name="Westerberg I."/>
            <person name="Brannstrom I.O."/>
            <person name="Guillou S."/>
            <person name="Cros-Aarteil S."/>
            <person name="Calhoun S."/>
            <person name="Haridas S."/>
            <person name="Kuo A."/>
            <person name="Mondo S."/>
            <person name="Pangilinan J."/>
            <person name="Riley R."/>
            <person name="Labutti K."/>
            <person name="Andreopoulos B."/>
            <person name="Lipzen A."/>
            <person name="Chen C."/>
            <person name="Yanf M."/>
            <person name="Daum C."/>
            <person name="Ng V."/>
            <person name="Clum A."/>
            <person name="Steindorff A."/>
            <person name="Ohm R."/>
            <person name="Martin F."/>
            <person name="Silar P."/>
            <person name="Natvig D."/>
            <person name="Lalanne C."/>
            <person name="Gautier V."/>
            <person name="Ament-Velasquez S.L."/>
            <person name="Kruys A."/>
            <person name="Hutchinson M.I."/>
            <person name="Powell A.J."/>
            <person name="Barry K."/>
            <person name="Miller A.N."/>
            <person name="Grigoriev I.V."/>
            <person name="Debuchy R."/>
            <person name="Gladieux P."/>
            <person name="Thoren M.H."/>
            <person name="Johannesson H."/>
        </authorList>
    </citation>
    <scope>NUCLEOTIDE SEQUENCE</scope>
    <source>
        <strain evidence="2">PSN4</strain>
    </source>
</reference>
<protein>
    <submittedName>
        <fullName evidence="2">Uncharacterized protein</fullName>
    </submittedName>
</protein>
<feature type="transmembrane region" description="Helical" evidence="1">
    <location>
        <begin position="12"/>
        <end position="31"/>
    </location>
</feature>
<keyword evidence="1" id="KW-1133">Transmembrane helix</keyword>
<feature type="transmembrane region" description="Helical" evidence="1">
    <location>
        <begin position="51"/>
        <end position="70"/>
    </location>
</feature>
<comment type="caution">
    <text evidence="2">The sequence shown here is derived from an EMBL/GenBank/DDBJ whole genome shotgun (WGS) entry which is preliminary data.</text>
</comment>
<keyword evidence="3" id="KW-1185">Reference proteome</keyword>
<dbReference type="Proteomes" id="UP001239445">
    <property type="component" value="Unassembled WGS sequence"/>
</dbReference>
<name>A0AAJ0F968_9PEZI</name>
<keyword evidence="1" id="KW-0472">Membrane</keyword>
<sequence>MVCPGFVVSRTRVWGYSVAFWILLCQCLRWYRSLVVSGLSSLYFSLDFASMQVLGSWGMCCISALSYGNLDLEPFMRK</sequence>
<evidence type="ECO:0000313" key="2">
    <source>
        <dbReference type="EMBL" id="KAK1759881.1"/>
    </source>
</evidence>
<organism evidence="2 3">
    <name type="scientific">Echria macrotheca</name>
    <dbReference type="NCBI Taxonomy" id="438768"/>
    <lineage>
        <taxon>Eukaryota</taxon>
        <taxon>Fungi</taxon>
        <taxon>Dikarya</taxon>
        <taxon>Ascomycota</taxon>
        <taxon>Pezizomycotina</taxon>
        <taxon>Sordariomycetes</taxon>
        <taxon>Sordariomycetidae</taxon>
        <taxon>Sordariales</taxon>
        <taxon>Schizotheciaceae</taxon>
        <taxon>Echria</taxon>
    </lineage>
</organism>